<evidence type="ECO:0000313" key="7">
    <source>
        <dbReference type="EMBL" id="KAA1091161.1"/>
    </source>
</evidence>
<keyword evidence="4" id="KW-0472">Membrane</keyword>
<keyword evidence="4" id="KW-0812">Transmembrane</keyword>
<evidence type="ECO:0000259" key="5">
    <source>
        <dbReference type="SMART" id="SM00563"/>
    </source>
</evidence>
<comment type="similarity">
    <text evidence="1">Belongs to the 1-acyl-sn-glycerol-3-phosphate acyltransferase family.</text>
</comment>
<gene>
    <name evidence="7" type="ORF">PGT21_027410</name>
    <name evidence="6" type="ORF">PGTUg99_016152</name>
</gene>
<dbReference type="GO" id="GO:0005783">
    <property type="term" value="C:endoplasmic reticulum"/>
    <property type="evidence" value="ECO:0007669"/>
    <property type="project" value="TreeGrafter"/>
</dbReference>
<evidence type="ECO:0000313" key="6">
    <source>
        <dbReference type="EMBL" id="KAA1075810.1"/>
    </source>
</evidence>
<dbReference type="Pfam" id="PF01553">
    <property type="entry name" value="Acyltransferase"/>
    <property type="match status" value="1"/>
</dbReference>
<dbReference type="SMART" id="SM00563">
    <property type="entry name" value="PlsC"/>
    <property type="match status" value="1"/>
</dbReference>
<dbReference type="GO" id="GO:0016746">
    <property type="term" value="F:acyltransferase activity"/>
    <property type="evidence" value="ECO:0007669"/>
    <property type="project" value="UniProtKB-KW"/>
</dbReference>
<dbReference type="EMBL" id="VDEP01000471">
    <property type="protein sequence ID" value="KAA1075810.1"/>
    <property type="molecule type" value="Genomic_DNA"/>
</dbReference>
<comment type="caution">
    <text evidence="6">The sequence shown here is derived from an EMBL/GenBank/DDBJ whole genome shotgun (WGS) entry which is preliminary data.</text>
</comment>
<organism evidence="6 9">
    <name type="scientific">Puccinia graminis f. sp. tritici</name>
    <dbReference type="NCBI Taxonomy" id="56615"/>
    <lineage>
        <taxon>Eukaryota</taxon>
        <taxon>Fungi</taxon>
        <taxon>Dikarya</taxon>
        <taxon>Basidiomycota</taxon>
        <taxon>Pucciniomycotina</taxon>
        <taxon>Pucciniomycetes</taxon>
        <taxon>Pucciniales</taxon>
        <taxon>Pucciniaceae</taxon>
        <taxon>Puccinia</taxon>
    </lineage>
</organism>
<feature type="transmembrane region" description="Helical" evidence="4">
    <location>
        <begin position="493"/>
        <end position="512"/>
    </location>
</feature>
<dbReference type="SUPFAM" id="SSF69593">
    <property type="entry name" value="Glycerol-3-phosphate (1)-acyltransferase"/>
    <property type="match status" value="1"/>
</dbReference>
<feature type="transmembrane region" description="Helical" evidence="4">
    <location>
        <begin position="137"/>
        <end position="155"/>
    </location>
</feature>
<keyword evidence="8" id="KW-1185">Reference proteome</keyword>
<protein>
    <recommendedName>
        <fullName evidence="5">Phospholipid/glycerol acyltransferase domain-containing protein</fullName>
    </recommendedName>
</protein>
<name>A0A5B0MJ41_PUCGR</name>
<evidence type="ECO:0000313" key="8">
    <source>
        <dbReference type="Proteomes" id="UP000324748"/>
    </source>
</evidence>
<keyword evidence="2" id="KW-0808">Transferase</keyword>
<dbReference type="EMBL" id="VSWC01000092">
    <property type="protein sequence ID" value="KAA1091161.1"/>
    <property type="molecule type" value="Genomic_DNA"/>
</dbReference>
<reference evidence="8 9" key="1">
    <citation type="submission" date="2019-05" db="EMBL/GenBank/DDBJ databases">
        <title>Emergence of the Ug99 lineage of the wheat stem rust pathogen through somatic hybridization.</title>
        <authorList>
            <person name="Li F."/>
            <person name="Upadhyaya N.M."/>
            <person name="Sperschneider J."/>
            <person name="Matny O."/>
            <person name="Nguyen-Phuc H."/>
            <person name="Mago R."/>
            <person name="Raley C."/>
            <person name="Miller M.E."/>
            <person name="Silverstein K.A.T."/>
            <person name="Henningsen E."/>
            <person name="Hirsch C.D."/>
            <person name="Visser B."/>
            <person name="Pretorius Z.A."/>
            <person name="Steffenson B.J."/>
            <person name="Schwessinger B."/>
            <person name="Dodds P.N."/>
            <person name="Figueroa M."/>
        </authorList>
    </citation>
    <scope>NUCLEOTIDE SEQUENCE [LARGE SCALE GENOMIC DNA]</scope>
    <source>
        <strain evidence="7">21-0</strain>
        <strain evidence="6 9">Ug99</strain>
    </source>
</reference>
<evidence type="ECO:0000313" key="9">
    <source>
        <dbReference type="Proteomes" id="UP000325313"/>
    </source>
</evidence>
<dbReference type="CDD" id="cd07990">
    <property type="entry name" value="LPLAT_LCLAT1-like"/>
    <property type="match status" value="1"/>
</dbReference>
<keyword evidence="3" id="KW-0012">Acyltransferase</keyword>
<dbReference type="GO" id="GO:0036149">
    <property type="term" value="P:phosphatidylinositol acyl-chain remodeling"/>
    <property type="evidence" value="ECO:0007669"/>
    <property type="project" value="TreeGrafter"/>
</dbReference>
<feature type="domain" description="Phospholipid/glycerol acyltransferase" evidence="5">
    <location>
        <begin position="184"/>
        <end position="314"/>
    </location>
</feature>
<dbReference type="AlphaFoldDB" id="A0A5B0MJ41"/>
<accession>A0A5B0MJ41</accession>
<dbReference type="Proteomes" id="UP000324748">
    <property type="component" value="Unassembled WGS sequence"/>
</dbReference>
<dbReference type="PANTHER" id="PTHR10983:SF16">
    <property type="entry name" value="LYSOCARDIOLIPIN ACYLTRANSFERASE 1"/>
    <property type="match status" value="1"/>
</dbReference>
<evidence type="ECO:0000256" key="3">
    <source>
        <dbReference type="ARBA" id="ARBA00023315"/>
    </source>
</evidence>
<feature type="transmembrane region" description="Helical" evidence="4">
    <location>
        <begin position="95"/>
        <end position="116"/>
    </location>
</feature>
<dbReference type="Proteomes" id="UP000325313">
    <property type="component" value="Unassembled WGS sequence"/>
</dbReference>
<dbReference type="PANTHER" id="PTHR10983">
    <property type="entry name" value="1-ACYLGLYCEROL-3-PHOSPHATE ACYLTRANSFERASE-RELATED"/>
    <property type="match status" value="1"/>
</dbReference>
<dbReference type="InterPro" id="IPR002123">
    <property type="entry name" value="Plipid/glycerol_acylTrfase"/>
</dbReference>
<dbReference type="InterPro" id="IPR032098">
    <property type="entry name" value="Acyltransf_C"/>
</dbReference>
<evidence type="ECO:0000256" key="4">
    <source>
        <dbReference type="SAM" id="Phobius"/>
    </source>
</evidence>
<dbReference type="OrthoDB" id="189226at2759"/>
<proteinExistence type="inferred from homology"/>
<dbReference type="Pfam" id="PF16076">
    <property type="entry name" value="Acyltransf_C"/>
    <property type="match status" value="1"/>
</dbReference>
<evidence type="ECO:0000256" key="1">
    <source>
        <dbReference type="ARBA" id="ARBA00008655"/>
    </source>
</evidence>
<feature type="transmembrane region" description="Helical" evidence="4">
    <location>
        <begin position="197"/>
        <end position="216"/>
    </location>
</feature>
<sequence>MKPFIISHFSLSLSPSTFSASTLFFSPHRLHSNPLLHIHPTLNKPPPLANSQEEPTRKIGPQATIRMTTTTTTATTLNEQNHKKPILRSIKFNSFFFSSAIFLHLTQLLVFPFVILSDSTFTRHLRLKYNCLARKTFAIILILITQIFAPTNLVLTSDHSIDLNQVVRRDKNGNIIAIDLPSHSIIMANHQIYADWLYVWSLAYLADIHSALIIILKASLKWVPLVGPAMQMFSFIFLNRSWATDKKDLTIQLDQLADQTYNPTMSSLNKIGLLIFPEGTLVSPLTRPASKKYAEKCGVDDLKHCLLPRSTGSLFCMRALSQKIPDLKLIDLTIGYSGVPADGHGQDYYTLQSIFGYGRPPPKVHIHIKVIPVSEIPIGHVVPRPSTPNPISVSIPTNDLPVTIDEKKRTPKELSSMNDPSPEEVDRFDSWLRGLWVEKDMLLDQFYAHGRFDSAPLDLSHKHLSHHSLEKRAPTPALEWPIQLKNYRDLNRTFGLALPGVFLVACAFKLLFF</sequence>
<keyword evidence="4" id="KW-1133">Transmembrane helix</keyword>
<evidence type="ECO:0000256" key="2">
    <source>
        <dbReference type="ARBA" id="ARBA00022679"/>
    </source>
</evidence>